<evidence type="ECO:0000256" key="1">
    <source>
        <dbReference type="SAM" id="MobiDB-lite"/>
    </source>
</evidence>
<feature type="region of interest" description="Disordered" evidence="1">
    <location>
        <begin position="1"/>
        <end position="24"/>
    </location>
</feature>
<name>A0A4R7J1C4_9ACTN</name>
<dbReference type="EMBL" id="SOAW01000002">
    <property type="protein sequence ID" value="TDT30900.1"/>
    <property type="molecule type" value="Genomic_DNA"/>
</dbReference>
<evidence type="ECO:0000313" key="3">
    <source>
        <dbReference type="Proteomes" id="UP000295371"/>
    </source>
</evidence>
<comment type="caution">
    <text evidence="2">The sequence shown here is derived from an EMBL/GenBank/DDBJ whole genome shotgun (WGS) entry which is preliminary data.</text>
</comment>
<gene>
    <name evidence="2" type="ORF">CLV29_2307</name>
</gene>
<feature type="compositionally biased region" description="Basic and acidic residues" evidence="1">
    <location>
        <begin position="222"/>
        <end position="234"/>
    </location>
</feature>
<organism evidence="2 3">
    <name type="scientific">Naumannella halotolerans</name>
    <dbReference type="NCBI Taxonomy" id="993414"/>
    <lineage>
        <taxon>Bacteria</taxon>
        <taxon>Bacillati</taxon>
        <taxon>Actinomycetota</taxon>
        <taxon>Actinomycetes</taxon>
        <taxon>Propionibacteriales</taxon>
        <taxon>Propionibacteriaceae</taxon>
        <taxon>Naumannella</taxon>
    </lineage>
</organism>
<sequence>MATREKPTAAASERKGTDSAGHSVEAPAAKAIALAEWPLGKEVELGIRWASRGIGMPLVCGRGRPCRRLETWLASRLVMATETSPRVAARRARAEPLSAITAEMPSQIPERSAKRVSRGMAASSSGLRVSATASKTAVSRASTWASTARQRRVRHQPFAGGLLRVNSAIPGPVCRAILQGAMRGSRASVGHQPSSSTGSGPAERGGAESWSGRLGWAGSGAHGERAARRARSDRIGPFALSAGTDVVAGPPQALSRAVSS</sequence>
<evidence type="ECO:0000313" key="2">
    <source>
        <dbReference type="EMBL" id="TDT30900.1"/>
    </source>
</evidence>
<accession>A0A4R7J1C4</accession>
<proteinExistence type="predicted"/>
<dbReference type="AlphaFoldDB" id="A0A4R7J1C4"/>
<protein>
    <submittedName>
        <fullName evidence="2">Uncharacterized protein</fullName>
    </submittedName>
</protein>
<feature type="compositionally biased region" description="Basic and acidic residues" evidence="1">
    <location>
        <begin position="1"/>
        <end position="17"/>
    </location>
</feature>
<keyword evidence="3" id="KW-1185">Reference proteome</keyword>
<dbReference type="Proteomes" id="UP000295371">
    <property type="component" value="Unassembled WGS sequence"/>
</dbReference>
<reference evidence="2 3" key="1">
    <citation type="submission" date="2019-03" db="EMBL/GenBank/DDBJ databases">
        <title>Genomic Encyclopedia of Archaeal and Bacterial Type Strains, Phase II (KMG-II): from individual species to whole genera.</title>
        <authorList>
            <person name="Goeker M."/>
        </authorList>
    </citation>
    <scope>NUCLEOTIDE SEQUENCE [LARGE SCALE GENOMIC DNA]</scope>
    <source>
        <strain evidence="2 3">DSM 24323</strain>
    </source>
</reference>
<feature type="region of interest" description="Disordered" evidence="1">
    <location>
        <begin position="185"/>
        <end position="260"/>
    </location>
</feature>